<evidence type="ECO:0008006" key="7">
    <source>
        <dbReference type="Google" id="ProtNLM"/>
    </source>
</evidence>
<dbReference type="InterPro" id="IPR029069">
    <property type="entry name" value="HotDog_dom_sf"/>
</dbReference>
<dbReference type="GO" id="GO:0006637">
    <property type="term" value="P:acyl-CoA metabolic process"/>
    <property type="evidence" value="ECO:0007669"/>
    <property type="project" value="InterPro"/>
</dbReference>
<dbReference type="InterPro" id="IPR003703">
    <property type="entry name" value="Acyl_CoA_thio"/>
</dbReference>
<feature type="domain" description="Acyl-CoA thioesterase-like C-terminal" evidence="4">
    <location>
        <begin position="225"/>
        <end position="356"/>
    </location>
</feature>
<accession>A0A9W9K8X8</accession>
<feature type="domain" description="Acyl-CoA thioesterase-like N-terminal HotDog" evidence="3">
    <location>
        <begin position="58"/>
        <end position="136"/>
    </location>
</feature>
<gene>
    <name evidence="5" type="ORF">N7456_008011</name>
</gene>
<comment type="caution">
    <text evidence="5">The sequence shown here is derived from an EMBL/GenBank/DDBJ whole genome shotgun (WGS) entry which is preliminary data.</text>
</comment>
<dbReference type="GO" id="GO:0009062">
    <property type="term" value="P:fatty acid catabolic process"/>
    <property type="evidence" value="ECO:0007669"/>
    <property type="project" value="TreeGrafter"/>
</dbReference>
<evidence type="ECO:0000259" key="3">
    <source>
        <dbReference type="Pfam" id="PF13622"/>
    </source>
</evidence>
<dbReference type="SUPFAM" id="SSF54637">
    <property type="entry name" value="Thioesterase/thiol ester dehydrase-isomerase"/>
    <property type="match status" value="2"/>
</dbReference>
<dbReference type="GO" id="GO:0005782">
    <property type="term" value="C:peroxisomal matrix"/>
    <property type="evidence" value="ECO:0007669"/>
    <property type="project" value="UniProtKB-SubCell"/>
</dbReference>
<dbReference type="CDD" id="cd03445">
    <property type="entry name" value="Thioesterase_II_repeat2"/>
    <property type="match status" value="1"/>
</dbReference>
<reference evidence="5" key="2">
    <citation type="journal article" date="2023" name="IMA Fungus">
        <title>Comparative genomic study of the Penicillium genus elucidates a diverse pangenome and 15 lateral gene transfer events.</title>
        <authorList>
            <person name="Petersen C."/>
            <person name="Sorensen T."/>
            <person name="Nielsen M.R."/>
            <person name="Sondergaard T.E."/>
            <person name="Sorensen J.L."/>
            <person name="Fitzpatrick D.A."/>
            <person name="Frisvad J.C."/>
            <person name="Nielsen K.L."/>
        </authorList>
    </citation>
    <scope>NUCLEOTIDE SEQUENCE</scope>
    <source>
        <strain evidence="5">IBT 30069</strain>
    </source>
</reference>
<organism evidence="5 6">
    <name type="scientific">Penicillium angulare</name>
    <dbReference type="NCBI Taxonomy" id="116970"/>
    <lineage>
        <taxon>Eukaryota</taxon>
        <taxon>Fungi</taxon>
        <taxon>Dikarya</taxon>
        <taxon>Ascomycota</taxon>
        <taxon>Pezizomycotina</taxon>
        <taxon>Eurotiomycetes</taxon>
        <taxon>Eurotiomycetidae</taxon>
        <taxon>Eurotiales</taxon>
        <taxon>Aspergillaceae</taxon>
        <taxon>Penicillium</taxon>
    </lineage>
</organism>
<dbReference type="CDD" id="cd03444">
    <property type="entry name" value="Thioesterase_II_repeat1"/>
    <property type="match status" value="1"/>
</dbReference>
<comment type="similarity">
    <text evidence="1">Belongs to the C/M/P thioester hydrolase family.</text>
</comment>
<proteinExistence type="inferred from homology"/>
<reference evidence="5" key="1">
    <citation type="submission" date="2022-11" db="EMBL/GenBank/DDBJ databases">
        <authorList>
            <person name="Petersen C."/>
        </authorList>
    </citation>
    <scope>NUCLEOTIDE SEQUENCE</scope>
    <source>
        <strain evidence="5">IBT 30069</strain>
    </source>
</reference>
<dbReference type="InterPro" id="IPR042171">
    <property type="entry name" value="Acyl-CoA_hotdog"/>
</dbReference>
<evidence type="ECO:0000256" key="2">
    <source>
        <dbReference type="ARBA" id="ARBA00022801"/>
    </source>
</evidence>
<dbReference type="Pfam" id="PF13622">
    <property type="entry name" value="4HBT_3"/>
    <property type="match status" value="1"/>
</dbReference>
<dbReference type="Pfam" id="PF20789">
    <property type="entry name" value="4HBT_3C"/>
    <property type="match status" value="1"/>
</dbReference>
<dbReference type="AlphaFoldDB" id="A0A9W9K8X8"/>
<dbReference type="Proteomes" id="UP001149165">
    <property type="component" value="Unassembled WGS sequence"/>
</dbReference>
<dbReference type="EMBL" id="JAPQKH010000005">
    <property type="protein sequence ID" value="KAJ5097290.1"/>
    <property type="molecule type" value="Genomic_DNA"/>
</dbReference>
<dbReference type="InterPro" id="IPR049450">
    <property type="entry name" value="ACOT8-like_C"/>
</dbReference>
<dbReference type="Gene3D" id="2.40.160.210">
    <property type="entry name" value="Acyl-CoA thioesterase, double hotdog domain"/>
    <property type="match status" value="1"/>
</dbReference>
<dbReference type="PANTHER" id="PTHR11066:SF64">
    <property type="entry name" value="ACYL-COA THIOESTERASE (AFU_ORTHOLOGUE AFUA_1G12060)"/>
    <property type="match status" value="1"/>
</dbReference>
<evidence type="ECO:0000259" key="4">
    <source>
        <dbReference type="Pfam" id="PF20789"/>
    </source>
</evidence>
<keyword evidence="2" id="KW-0378">Hydrolase</keyword>
<dbReference type="OrthoDB" id="68328at2759"/>
<dbReference type="PANTHER" id="PTHR11066">
    <property type="entry name" value="ACYL-COA THIOESTERASE"/>
    <property type="match status" value="1"/>
</dbReference>
<dbReference type="InterPro" id="IPR049449">
    <property type="entry name" value="TesB_ACOT8-like_N"/>
</dbReference>
<name>A0A9W9K8X8_9EURO</name>
<evidence type="ECO:0000313" key="5">
    <source>
        <dbReference type="EMBL" id="KAJ5097290.1"/>
    </source>
</evidence>
<evidence type="ECO:0000313" key="6">
    <source>
        <dbReference type="Proteomes" id="UP001149165"/>
    </source>
</evidence>
<dbReference type="GO" id="GO:0047617">
    <property type="term" value="F:fatty acyl-CoA hydrolase activity"/>
    <property type="evidence" value="ECO:0007669"/>
    <property type="project" value="InterPro"/>
</dbReference>
<evidence type="ECO:0000256" key="1">
    <source>
        <dbReference type="ARBA" id="ARBA00006538"/>
    </source>
</evidence>
<keyword evidence="6" id="KW-1185">Reference proteome</keyword>
<sequence>MSPQNSTSGGSFNPTSPLSFVGLMALERLDDTKINESSSDPEKIELFRSLAAPYPPAEGNRAFGGHVYAQSAYAASKTVQKGFVIYDMTGSFILAGRLDIPYKYTVRHVRDGYMYCTRAVDARQDGKICFSCLCSFKRYESSDAFSHQPPTAQETYPDLLNAKRPEDQDVSPSVDADFWIELIRQGGATEREFPGLDVRKTDMQKFNQSKEVKASPEKFRQLSQYRLKGSPDEDPHASLAQIRERELSGEYDNLYACAHMYSSDRNSLLLIPRSLGIKQWSDMGSLTLMVVIHRHRDALRMIDWNATSNNGNSELQMKWFVQEGWTPQSAENRAVHESHLWSPDGTLVATSLQDSMLRVQRLQRKDKL</sequence>
<protein>
    <recommendedName>
        <fullName evidence="7">Acyl-CoA thioesterase</fullName>
    </recommendedName>
</protein>